<dbReference type="Proteomes" id="UP001374893">
    <property type="component" value="Chromosome"/>
</dbReference>
<dbReference type="InterPro" id="IPR011322">
    <property type="entry name" value="N-reg_PII-like_a/b"/>
</dbReference>
<evidence type="ECO:0000313" key="2">
    <source>
        <dbReference type="EMBL" id="BCX47425.1"/>
    </source>
</evidence>
<organism evidence="2 3">
    <name type="scientific">Haloferula helveola</name>
    <dbReference type="NCBI Taxonomy" id="490095"/>
    <lineage>
        <taxon>Bacteria</taxon>
        <taxon>Pseudomonadati</taxon>
        <taxon>Verrucomicrobiota</taxon>
        <taxon>Verrucomicrobiia</taxon>
        <taxon>Verrucomicrobiales</taxon>
        <taxon>Verrucomicrobiaceae</taxon>
        <taxon>Haloferula</taxon>
    </lineage>
</organism>
<name>A0ABM7RAS1_9BACT</name>
<sequence>MAADVLVVLCTFPDEAAARQIGAVLVEKQVAACVNLVPGVRSIFRWKGQIEEDAEVLAVIKTTREGYSSLESAILELHPYDTPEVLAIPVEAGAAGYLKWVGESVGGVG</sequence>
<evidence type="ECO:0000256" key="1">
    <source>
        <dbReference type="ARBA" id="ARBA00010169"/>
    </source>
</evidence>
<keyword evidence="3" id="KW-1185">Reference proteome</keyword>
<dbReference type="PANTHER" id="PTHR23419">
    <property type="entry name" value="DIVALENT CATION TOLERANCE CUTA-RELATED"/>
    <property type="match status" value="1"/>
</dbReference>
<dbReference type="PANTHER" id="PTHR23419:SF8">
    <property type="entry name" value="FI09726P"/>
    <property type="match status" value="1"/>
</dbReference>
<proteinExistence type="inferred from homology"/>
<evidence type="ECO:0000313" key="3">
    <source>
        <dbReference type="Proteomes" id="UP001374893"/>
    </source>
</evidence>
<comment type="similarity">
    <text evidence="1">Belongs to the CutA family.</text>
</comment>
<dbReference type="EMBL" id="AP024702">
    <property type="protein sequence ID" value="BCX47425.1"/>
    <property type="molecule type" value="Genomic_DNA"/>
</dbReference>
<accession>A0ABM7RAS1</accession>
<dbReference type="InterPro" id="IPR004323">
    <property type="entry name" value="Ion_tolerance_CutA"/>
</dbReference>
<dbReference type="Pfam" id="PF03091">
    <property type="entry name" value="CutA1"/>
    <property type="match status" value="1"/>
</dbReference>
<dbReference type="SUPFAM" id="SSF54913">
    <property type="entry name" value="GlnB-like"/>
    <property type="match status" value="1"/>
</dbReference>
<dbReference type="Gene3D" id="3.30.70.120">
    <property type="match status" value="1"/>
</dbReference>
<protein>
    <submittedName>
        <fullName evidence="2">Divalent-cation tolerance protein CutA</fullName>
    </submittedName>
</protein>
<dbReference type="RefSeq" id="WP_338689628.1">
    <property type="nucleotide sequence ID" value="NZ_AP024702.1"/>
</dbReference>
<dbReference type="InterPro" id="IPR015867">
    <property type="entry name" value="N-reg_PII/ATP_PRibTrfase_C"/>
</dbReference>
<reference evidence="2 3" key="1">
    <citation type="submission" date="2021-06" db="EMBL/GenBank/DDBJ databases">
        <title>Complete genome of Haloferula helveola possessing various polysaccharide degrading enzymes.</title>
        <authorList>
            <person name="Takami H."/>
            <person name="Huang C."/>
            <person name="Hamasaki K."/>
        </authorList>
    </citation>
    <scope>NUCLEOTIDE SEQUENCE [LARGE SCALE GENOMIC DNA]</scope>
    <source>
        <strain evidence="2 3">CN-1</strain>
    </source>
</reference>
<gene>
    <name evidence="2" type="primary">cutA</name>
    <name evidence="2" type="ORF">HAHE_13330</name>
</gene>